<evidence type="ECO:0008006" key="4">
    <source>
        <dbReference type="Google" id="ProtNLM"/>
    </source>
</evidence>
<evidence type="ECO:0000256" key="1">
    <source>
        <dbReference type="SAM" id="Phobius"/>
    </source>
</evidence>
<dbReference type="RefSeq" id="WP_157304680.1">
    <property type="nucleotide sequence ID" value="NZ_WRXN01000001.1"/>
</dbReference>
<reference evidence="2 3" key="1">
    <citation type="submission" date="2019-12" db="EMBL/GenBank/DDBJ databases">
        <title>Chitinophaga sp. strain ysch24 (GDMCC 1.1355), whole genome shotgun sequence.</title>
        <authorList>
            <person name="Zhang X."/>
        </authorList>
    </citation>
    <scope>NUCLEOTIDE SEQUENCE [LARGE SCALE GENOMIC DNA]</scope>
    <source>
        <strain evidence="3">ysch24</strain>
    </source>
</reference>
<keyword evidence="1" id="KW-0812">Transmembrane</keyword>
<keyword evidence="1" id="KW-1133">Transmembrane helix</keyword>
<dbReference type="AlphaFoldDB" id="A0A7K1TYY9"/>
<evidence type="ECO:0000313" key="2">
    <source>
        <dbReference type="EMBL" id="MVT07276.1"/>
    </source>
</evidence>
<comment type="caution">
    <text evidence="2">The sequence shown here is derived from an EMBL/GenBank/DDBJ whole genome shotgun (WGS) entry which is preliminary data.</text>
</comment>
<feature type="transmembrane region" description="Helical" evidence="1">
    <location>
        <begin position="108"/>
        <end position="133"/>
    </location>
</feature>
<accession>A0A7K1TYY9</accession>
<organism evidence="2 3">
    <name type="scientific">Chitinophaga tropicalis</name>
    <dbReference type="NCBI Taxonomy" id="2683588"/>
    <lineage>
        <taxon>Bacteria</taxon>
        <taxon>Pseudomonadati</taxon>
        <taxon>Bacteroidota</taxon>
        <taxon>Chitinophagia</taxon>
        <taxon>Chitinophagales</taxon>
        <taxon>Chitinophagaceae</taxon>
        <taxon>Chitinophaga</taxon>
    </lineage>
</organism>
<proteinExistence type="predicted"/>
<name>A0A7K1TYY9_9BACT</name>
<keyword evidence="3" id="KW-1185">Reference proteome</keyword>
<dbReference type="Proteomes" id="UP000461730">
    <property type="component" value="Unassembled WGS sequence"/>
</dbReference>
<keyword evidence="1" id="KW-0472">Membrane</keyword>
<dbReference type="EMBL" id="WRXN01000001">
    <property type="protein sequence ID" value="MVT07276.1"/>
    <property type="molecule type" value="Genomic_DNA"/>
</dbReference>
<gene>
    <name evidence="2" type="ORF">GO493_03315</name>
</gene>
<protein>
    <recommendedName>
        <fullName evidence="4">Anti-sigma factor</fullName>
    </recommendedName>
</protein>
<evidence type="ECO:0000313" key="3">
    <source>
        <dbReference type="Proteomes" id="UP000461730"/>
    </source>
</evidence>
<sequence>MDLQNYIESGVIESYLLGLASEEETALLEQMRSLYPQLNTEIAAIEKKLQRVVVEEGVTPPSVVWNRLSRRLNWEDANRQQQAYSSQGQKEDMTYVLRPQSRTMVVSVWWRCAFIALCVIVMALLASTIYFYGQFRRMEERMMHLYTPAAQPSKPVQQ</sequence>